<dbReference type="EMBL" id="JQFK01001890">
    <property type="protein sequence ID" value="KGK32763.1"/>
    <property type="molecule type" value="Genomic_DNA"/>
</dbReference>
<comment type="caution">
    <text evidence="2">The sequence shown here is derived from an EMBL/GenBank/DDBJ whole genome shotgun (WGS) entry which is preliminary data.</text>
</comment>
<protein>
    <submittedName>
        <fullName evidence="2">Uncharacterized protein</fullName>
    </submittedName>
</protein>
<evidence type="ECO:0000313" key="2">
    <source>
        <dbReference type="EMBL" id="KGK32763.1"/>
    </source>
</evidence>
<organism evidence="2 3">
    <name type="scientific">Pichia kudriavzevii</name>
    <name type="common">Yeast</name>
    <name type="synonym">Issatchenkia orientalis</name>
    <dbReference type="NCBI Taxonomy" id="4909"/>
    <lineage>
        <taxon>Eukaryota</taxon>
        <taxon>Fungi</taxon>
        <taxon>Dikarya</taxon>
        <taxon>Ascomycota</taxon>
        <taxon>Saccharomycotina</taxon>
        <taxon>Pichiomycetes</taxon>
        <taxon>Pichiales</taxon>
        <taxon>Pichiaceae</taxon>
        <taxon>Pichia</taxon>
    </lineage>
</organism>
<dbReference type="HOGENOM" id="CLU_2722569_0_0_1"/>
<evidence type="ECO:0000313" key="3">
    <source>
        <dbReference type="Proteomes" id="UP000029867"/>
    </source>
</evidence>
<accession>A0A099NJA1</accession>
<dbReference type="EMBL" id="JQFK01001891">
    <property type="protein sequence ID" value="KGK32760.1"/>
    <property type="molecule type" value="Genomic_DNA"/>
</dbReference>
<proteinExistence type="predicted"/>
<name>A0A099NJA1_PICKU</name>
<dbReference type="VEuPathDB" id="FungiDB:C5L36_0A03060"/>
<reference evidence="3" key="1">
    <citation type="journal article" date="2014" name="Microb. Cell Fact.">
        <title>Exploiting Issatchenkia orientalis SD108 for succinic acid production.</title>
        <authorList>
            <person name="Xiao H."/>
            <person name="Shao Z."/>
            <person name="Jiang Y."/>
            <person name="Dole S."/>
            <person name="Zhao H."/>
        </authorList>
    </citation>
    <scope>NUCLEOTIDE SEQUENCE [LARGE SCALE GENOMIC DNA]</scope>
    <source>
        <strain evidence="3">SD108</strain>
    </source>
</reference>
<dbReference type="AlphaFoldDB" id="A0A099NJA1"/>
<reference evidence="2" key="2">
    <citation type="submission" date="2014-08" db="EMBL/GenBank/DDBJ databases">
        <title>Exploiting Issatchenkia orientalis SD108 for Succinic Acid Production.</title>
        <authorList>
            <person name="Xiao H."/>
            <person name="Shao Z."/>
            <person name="Jiang Y."/>
            <person name="Dole S."/>
            <person name="Zhao H."/>
        </authorList>
    </citation>
    <scope>NUCLEOTIDE SEQUENCE [LARGE SCALE GENOMIC DNA]</scope>
    <source>
        <strain evidence="2">SD108</strain>
    </source>
</reference>
<dbReference type="Proteomes" id="UP000029867">
    <property type="component" value="Unassembled WGS sequence"/>
</dbReference>
<sequence length="72" mass="8663">MEFLIYFIKNILVRNFVSSVDPEEQKFLAYTIQEFLAICEIPPLIWHKFDDLTKSILEPLKSSRYKQVQQRI</sequence>
<evidence type="ECO:0000313" key="1">
    <source>
        <dbReference type="EMBL" id="KGK32760.1"/>
    </source>
</evidence>
<gene>
    <name evidence="2" type="ORF">JL09_g6638</name>
    <name evidence="1" type="ORF">JL09_g6639</name>
</gene>